<evidence type="ECO:0000313" key="2">
    <source>
        <dbReference type="Proteomes" id="UP000683000"/>
    </source>
</evidence>
<protein>
    <submittedName>
        <fullName evidence="1">Uncharacterized protein</fullName>
    </submittedName>
</protein>
<keyword evidence="2" id="KW-1185">Reference proteome</keyword>
<name>A0A8I2YSD3_9AGAM</name>
<sequence length="205" mass="22763">MPTLLKLRVFLDVYILFVVIDPILLELSQCQTSMMLVGASSSRLDYPSDEGEVVVWCTKTGHGTRLIPLGALQGAQLLQTSVYIQIAGFINQAQVNIAPDDLGPHGSDKRDNPIGGLMYSNTFQQAIEWIKYVPIKRCGASHTSSPICDADVKTPVEIYTNQDGYMLRWTHWPMEGTPSGVFEWCHLYMPTITPAPSQTGGSYYF</sequence>
<dbReference type="AlphaFoldDB" id="A0A8I2YSD3"/>
<organism evidence="1 2">
    <name type="scientific">Boletus reticuloceps</name>
    <dbReference type="NCBI Taxonomy" id="495285"/>
    <lineage>
        <taxon>Eukaryota</taxon>
        <taxon>Fungi</taxon>
        <taxon>Dikarya</taxon>
        <taxon>Basidiomycota</taxon>
        <taxon>Agaricomycotina</taxon>
        <taxon>Agaricomycetes</taxon>
        <taxon>Agaricomycetidae</taxon>
        <taxon>Boletales</taxon>
        <taxon>Boletineae</taxon>
        <taxon>Boletaceae</taxon>
        <taxon>Boletoideae</taxon>
        <taxon>Boletus</taxon>
    </lineage>
</organism>
<evidence type="ECO:0000313" key="1">
    <source>
        <dbReference type="EMBL" id="KAG6377396.1"/>
    </source>
</evidence>
<dbReference type="EMBL" id="JAGFBS010000009">
    <property type="protein sequence ID" value="KAG6377396.1"/>
    <property type="molecule type" value="Genomic_DNA"/>
</dbReference>
<reference evidence="1" key="1">
    <citation type="submission" date="2021-03" db="EMBL/GenBank/DDBJ databases">
        <title>Evolutionary innovations through gain and loss of genes in the ectomycorrhizal Boletales.</title>
        <authorList>
            <person name="Wu G."/>
            <person name="Miyauchi S."/>
            <person name="Morin E."/>
            <person name="Yang Z.-L."/>
            <person name="Xu J."/>
            <person name="Martin F.M."/>
        </authorList>
    </citation>
    <scope>NUCLEOTIDE SEQUENCE</scope>
    <source>
        <strain evidence="1">BR01</strain>
    </source>
</reference>
<proteinExistence type="predicted"/>
<accession>A0A8I2YSD3</accession>
<dbReference type="Proteomes" id="UP000683000">
    <property type="component" value="Unassembled WGS sequence"/>
</dbReference>
<dbReference type="OrthoDB" id="2564904at2759"/>
<gene>
    <name evidence="1" type="ORF">JVT61DRAFT_15193</name>
</gene>
<comment type="caution">
    <text evidence="1">The sequence shown here is derived from an EMBL/GenBank/DDBJ whole genome shotgun (WGS) entry which is preliminary data.</text>
</comment>